<dbReference type="Proteomes" id="UP000629468">
    <property type="component" value="Unassembled WGS sequence"/>
</dbReference>
<dbReference type="GO" id="GO:0005758">
    <property type="term" value="C:mitochondrial intermembrane space"/>
    <property type="evidence" value="ECO:0007669"/>
    <property type="project" value="InterPro"/>
</dbReference>
<sequence length="200" mass="23157">MPSRHSPQLGSIALQAPSSNSQVVHVSPSTCQDLSLFKDILREYRRLDDTITMRLNRANATVRDRQREQESGAKGNVQNQACAYLWRELVENWKRRTQLVDYCTTTVEQSLKEKREALQESNDPSQKRATQAAIFADEVKRNQVHNELTVENIVRKRAVEAFRSRCQYFVPPSTDEEARRLWDAAQRWPTQELTSYSCSL</sequence>
<name>A0A8H7KHH7_AGABI</name>
<dbReference type="PANTHER" id="PTHR31905">
    <property type="entry name" value="COILED-COIL DOMAIN-CONTAINING PROTEIN 58"/>
    <property type="match status" value="1"/>
</dbReference>
<proteinExistence type="inferred from homology"/>
<dbReference type="EMBL" id="JABXXO010000006">
    <property type="protein sequence ID" value="KAF7776163.1"/>
    <property type="molecule type" value="Genomic_DNA"/>
</dbReference>
<comment type="caution">
    <text evidence="2">The sequence shown here is derived from an EMBL/GenBank/DDBJ whole genome shotgun (WGS) entry which is preliminary data.</text>
</comment>
<evidence type="ECO:0000313" key="2">
    <source>
        <dbReference type="EMBL" id="KAF7776163.1"/>
    </source>
</evidence>
<comment type="similarity">
    <text evidence="1">Belongs to the MIX23 family.</text>
</comment>
<gene>
    <name evidence="2" type="ORF">Agabi119p4_4556</name>
</gene>
<reference evidence="2 3" key="1">
    <citation type="journal article" name="Sci. Rep.">
        <title>Telomere-to-telomere assembled and centromere annotated genomes of the two main subspecies of the button mushroom Agaricus bisporus reveal especially polymorphic chromosome ends.</title>
        <authorList>
            <person name="Sonnenberg A.S.M."/>
            <person name="Sedaghat-Telgerd N."/>
            <person name="Lavrijssen B."/>
            <person name="Ohm R.A."/>
            <person name="Hendrickx P.M."/>
            <person name="Scholtmeijer K."/>
            <person name="Baars J.J.P."/>
            <person name="van Peer A."/>
        </authorList>
    </citation>
    <scope>NUCLEOTIDE SEQUENCE [LARGE SCALE GENOMIC DNA]</scope>
    <source>
        <strain evidence="2 3">H119_p4</strain>
    </source>
</reference>
<accession>A0A8H7KHH7</accession>
<dbReference type="PANTHER" id="PTHR31905:SF2">
    <property type="entry name" value="PROTEIN MIX23"/>
    <property type="match status" value="1"/>
</dbReference>
<evidence type="ECO:0008006" key="4">
    <source>
        <dbReference type="Google" id="ProtNLM"/>
    </source>
</evidence>
<evidence type="ECO:0000256" key="1">
    <source>
        <dbReference type="ARBA" id="ARBA00024204"/>
    </source>
</evidence>
<protein>
    <recommendedName>
        <fullName evidence="4">Coiled-coil domain-containing protein 58</fullName>
    </recommendedName>
</protein>
<dbReference type="InterPro" id="IPR019171">
    <property type="entry name" value="MIX23"/>
</dbReference>
<dbReference type="Pfam" id="PF09774">
    <property type="entry name" value="MIX23"/>
    <property type="match status" value="1"/>
</dbReference>
<organism evidence="2 3">
    <name type="scientific">Agaricus bisporus var. burnettii</name>
    <dbReference type="NCBI Taxonomy" id="192524"/>
    <lineage>
        <taxon>Eukaryota</taxon>
        <taxon>Fungi</taxon>
        <taxon>Dikarya</taxon>
        <taxon>Basidiomycota</taxon>
        <taxon>Agaricomycotina</taxon>
        <taxon>Agaricomycetes</taxon>
        <taxon>Agaricomycetidae</taxon>
        <taxon>Agaricales</taxon>
        <taxon>Agaricineae</taxon>
        <taxon>Agaricaceae</taxon>
        <taxon>Agaricus</taxon>
    </lineage>
</organism>
<evidence type="ECO:0000313" key="3">
    <source>
        <dbReference type="Proteomes" id="UP000629468"/>
    </source>
</evidence>
<dbReference type="AlphaFoldDB" id="A0A8H7KHH7"/>